<dbReference type="SUPFAM" id="SSF103481">
    <property type="entry name" value="Multidrug resistance efflux transporter EmrE"/>
    <property type="match status" value="2"/>
</dbReference>
<keyword evidence="4" id="KW-1185">Reference proteome</keyword>
<feature type="domain" description="EamA" evidence="2">
    <location>
        <begin position="135"/>
        <end position="269"/>
    </location>
</feature>
<evidence type="ECO:0000259" key="2">
    <source>
        <dbReference type="Pfam" id="PF00892"/>
    </source>
</evidence>
<comment type="caution">
    <text evidence="3">The sequence shown here is derived from an EMBL/GenBank/DDBJ whole genome shotgun (WGS) entry which is preliminary data.</text>
</comment>
<feature type="transmembrane region" description="Helical" evidence="1">
    <location>
        <begin position="110"/>
        <end position="128"/>
    </location>
</feature>
<feature type="transmembrane region" description="Helical" evidence="1">
    <location>
        <begin position="163"/>
        <end position="182"/>
    </location>
</feature>
<evidence type="ECO:0000256" key="1">
    <source>
        <dbReference type="SAM" id="Phobius"/>
    </source>
</evidence>
<feature type="transmembrane region" description="Helical" evidence="1">
    <location>
        <begin position="83"/>
        <end position="101"/>
    </location>
</feature>
<protein>
    <submittedName>
        <fullName evidence="3">DMT family transporter</fullName>
    </submittedName>
</protein>
<feature type="transmembrane region" description="Helical" evidence="1">
    <location>
        <begin position="28"/>
        <end position="48"/>
    </location>
</feature>
<dbReference type="PANTHER" id="PTHR22911">
    <property type="entry name" value="ACYL-MALONYL CONDENSING ENZYME-RELATED"/>
    <property type="match status" value="1"/>
</dbReference>
<feature type="transmembrane region" description="Helical" evidence="1">
    <location>
        <begin position="202"/>
        <end position="222"/>
    </location>
</feature>
<dbReference type="InterPro" id="IPR000620">
    <property type="entry name" value="EamA_dom"/>
</dbReference>
<sequence>MLILPMMDIAAKYLSSYMPPLQVTFGRFFFQLVVCVVFAAVTGQFALIKSKRPGINFLRGTLLAMASLIFFTAVKFMPVTTAMAIFFVEPMILTILAAVVLKEKFGIRRLGAILIGLVGAMMILRPSFAEVGLVALLPLATASCFACYLLLNRKYAGTDNLLAIQFSAGLAGTLILGTLLLIGSVSGAEDFSFVVPSLPHLGLVAAIGAISFVGHGLVVTAFQKGEAGVLAPLQYLEIVSATILGYLIFSDFPDAMTWAGIALIITGGVYIAHRERKLQHSG</sequence>
<name>A0A939EPC4_9HYPH</name>
<dbReference type="EMBL" id="JAFLNF010000004">
    <property type="protein sequence ID" value="MBO0345855.1"/>
    <property type="molecule type" value="Genomic_DNA"/>
</dbReference>
<gene>
    <name evidence="3" type="ORF">J0X15_11545</name>
</gene>
<dbReference type="AlphaFoldDB" id="A0A939EPC4"/>
<proteinExistence type="predicted"/>
<dbReference type="GO" id="GO:0016020">
    <property type="term" value="C:membrane"/>
    <property type="evidence" value="ECO:0007669"/>
    <property type="project" value="InterPro"/>
</dbReference>
<feature type="domain" description="EamA" evidence="2">
    <location>
        <begin position="8"/>
        <end position="124"/>
    </location>
</feature>
<keyword evidence="1" id="KW-1133">Transmembrane helix</keyword>
<evidence type="ECO:0000313" key="3">
    <source>
        <dbReference type="EMBL" id="MBO0345855.1"/>
    </source>
</evidence>
<keyword evidence="1" id="KW-0472">Membrane</keyword>
<dbReference type="Pfam" id="PF00892">
    <property type="entry name" value="EamA"/>
    <property type="match status" value="2"/>
</dbReference>
<dbReference type="PANTHER" id="PTHR22911:SF103">
    <property type="entry name" value="BLR2811 PROTEIN"/>
    <property type="match status" value="1"/>
</dbReference>
<feature type="transmembrane region" description="Helical" evidence="1">
    <location>
        <begin position="60"/>
        <end position="77"/>
    </location>
</feature>
<feature type="transmembrane region" description="Helical" evidence="1">
    <location>
        <begin position="134"/>
        <end position="151"/>
    </location>
</feature>
<dbReference type="Proteomes" id="UP000664779">
    <property type="component" value="Unassembled WGS sequence"/>
</dbReference>
<dbReference type="InterPro" id="IPR037185">
    <property type="entry name" value="EmrE-like"/>
</dbReference>
<accession>A0A939EPC4</accession>
<feature type="transmembrane region" description="Helical" evidence="1">
    <location>
        <begin position="255"/>
        <end position="272"/>
    </location>
</feature>
<evidence type="ECO:0000313" key="4">
    <source>
        <dbReference type="Proteomes" id="UP000664779"/>
    </source>
</evidence>
<reference evidence="3" key="1">
    <citation type="submission" date="2021-03" db="EMBL/GenBank/DDBJ databases">
        <title>Roseibium sp. CAU 1637 isolated from Incheon.</title>
        <authorList>
            <person name="Kim W."/>
        </authorList>
    </citation>
    <scope>NUCLEOTIDE SEQUENCE</scope>
    <source>
        <strain evidence="3">CAU 1637</strain>
    </source>
</reference>
<dbReference type="Gene3D" id="1.10.3730.20">
    <property type="match status" value="1"/>
</dbReference>
<feature type="transmembrane region" description="Helical" evidence="1">
    <location>
        <begin position="229"/>
        <end position="249"/>
    </location>
</feature>
<organism evidence="3 4">
    <name type="scientific">Roseibium limicola</name>
    <dbReference type="NCBI Taxonomy" id="2816037"/>
    <lineage>
        <taxon>Bacteria</taxon>
        <taxon>Pseudomonadati</taxon>
        <taxon>Pseudomonadota</taxon>
        <taxon>Alphaproteobacteria</taxon>
        <taxon>Hyphomicrobiales</taxon>
        <taxon>Stappiaceae</taxon>
        <taxon>Roseibium</taxon>
    </lineage>
</organism>
<keyword evidence="1" id="KW-0812">Transmembrane</keyword>